<keyword evidence="3" id="KW-1185">Reference proteome</keyword>
<dbReference type="GO" id="GO:0005634">
    <property type="term" value="C:nucleus"/>
    <property type="evidence" value="ECO:0007669"/>
    <property type="project" value="InterPro"/>
</dbReference>
<reference evidence="2" key="1">
    <citation type="journal article" date="2017" name="Gigascience">
        <title>The genome draft of coconut (Cocos nucifera).</title>
        <authorList>
            <person name="Xiao Y."/>
            <person name="Xu P."/>
            <person name="Fan H."/>
            <person name="Baudouin L."/>
            <person name="Xia W."/>
            <person name="Bocs S."/>
            <person name="Xu J."/>
            <person name="Li Q."/>
            <person name="Guo A."/>
            <person name="Zhou L."/>
            <person name="Li J."/>
            <person name="Wu Y."/>
            <person name="Ma Z."/>
            <person name="Armero A."/>
            <person name="Issali A.E."/>
            <person name="Liu N."/>
            <person name="Peng M."/>
            <person name="Yang Y."/>
        </authorList>
    </citation>
    <scope>NUCLEOTIDE SEQUENCE</scope>
    <source>
        <tissue evidence="2">Spear leaf of Hainan Tall coconut</tissue>
    </source>
</reference>
<evidence type="ECO:0000313" key="2">
    <source>
        <dbReference type="EMBL" id="KAG1335147.1"/>
    </source>
</evidence>
<evidence type="ECO:0000256" key="1">
    <source>
        <dbReference type="SAM" id="MobiDB-lite"/>
    </source>
</evidence>
<dbReference type="PANTHER" id="PTHR21556">
    <property type="entry name" value="TRESLIN"/>
    <property type="match status" value="1"/>
</dbReference>
<reference evidence="2" key="2">
    <citation type="submission" date="2019-07" db="EMBL/GenBank/DDBJ databases">
        <authorList>
            <person name="Yang Y."/>
            <person name="Bocs S."/>
            <person name="Baudouin L."/>
        </authorList>
    </citation>
    <scope>NUCLEOTIDE SEQUENCE</scope>
    <source>
        <tissue evidence="2">Spear leaf of Hainan Tall coconut</tissue>
    </source>
</reference>
<dbReference type="Proteomes" id="UP000797356">
    <property type="component" value="Chromosome 3"/>
</dbReference>
<feature type="compositionally biased region" description="Basic and acidic residues" evidence="1">
    <location>
        <begin position="809"/>
        <end position="818"/>
    </location>
</feature>
<dbReference type="InterPro" id="IPR026153">
    <property type="entry name" value="Treslin"/>
</dbReference>
<evidence type="ECO:0000313" key="3">
    <source>
        <dbReference type="Proteomes" id="UP000797356"/>
    </source>
</evidence>
<dbReference type="EMBL" id="CM017874">
    <property type="protein sequence ID" value="KAG1335147.1"/>
    <property type="molecule type" value="Genomic_DNA"/>
</dbReference>
<dbReference type="GO" id="GO:0030174">
    <property type="term" value="P:regulation of DNA-templated DNA replication initiation"/>
    <property type="evidence" value="ECO:0007669"/>
    <property type="project" value="TreeGrafter"/>
</dbReference>
<gene>
    <name evidence="2" type="ORF">COCNU_03G012660</name>
</gene>
<protein>
    <submittedName>
        <fullName evidence="2">Uncharacterized protein</fullName>
    </submittedName>
</protein>
<organism evidence="2 3">
    <name type="scientific">Cocos nucifera</name>
    <name type="common">Coconut palm</name>
    <dbReference type="NCBI Taxonomy" id="13894"/>
    <lineage>
        <taxon>Eukaryota</taxon>
        <taxon>Viridiplantae</taxon>
        <taxon>Streptophyta</taxon>
        <taxon>Embryophyta</taxon>
        <taxon>Tracheophyta</taxon>
        <taxon>Spermatophyta</taxon>
        <taxon>Magnoliopsida</taxon>
        <taxon>Liliopsida</taxon>
        <taxon>Arecaceae</taxon>
        <taxon>Arecoideae</taxon>
        <taxon>Cocoseae</taxon>
        <taxon>Attaleinae</taxon>
        <taxon>Cocos</taxon>
    </lineage>
</organism>
<dbReference type="GO" id="GO:0010212">
    <property type="term" value="P:response to ionizing radiation"/>
    <property type="evidence" value="ECO:0007669"/>
    <property type="project" value="InterPro"/>
</dbReference>
<dbReference type="GO" id="GO:0006260">
    <property type="term" value="P:DNA replication"/>
    <property type="evidence" value="ECO:0007669"/>
    <property type="project" value="InterPro"/>
</dbReference>
<accession>A0A8K0I3G3</accession>
<dbReference type="GO" id="GO:0003682">
    <property type="term" value="F:chromatin binding"/>
    <property type="evidence" value="ECO:0007669"/>
    <property type="project" value="TreeGrafter"/>
</dbReference>
<dbReference type="OrthoDB" id="1913152at2759"/>
<feature type="region of interest" description="Disordered" evidence="1">
    <location>
        <begin position="799"/>
        <end position="818"/>
    </location>
</feature>
<comment type="caution">
    <text evidence="2">The sequence shown here is derived from an EMBL/GenBank/DDBJ whole genome shotgun (WGS) entry which is preliminary data.</text>
</comment>
<sequence>MDSLDLSRIQRVVLLIDLHPLLRHQNPNSYLSPVLYAARKILSFTPLSSSLFAYKLFFSSLSPVLSTSKVHHLLGKSPTFLSFDHPPHTLKSLSQTLNSLATVSGLGHSTGLSSPSASLLARSLLQLEHDYGWETHSRNPKGTKEFVTVRSNLVVLFSPVSQSLNFLSEDIDLEVGVDENSSMSLDSFLNRFFKCFGLVNERLVSKDIHISWINVDFEPRCTEENLGSDFLEKGIRELGWGFSSTDAIVLGSSLVPFGLIFPYIGCSMEFIPASNAKKGRMKLILGISDVSGEPLECKICDLEYLDLKLLSERSDIRNLFSNNSGKNIKKIRMGQVWKKHEGEKLMLNPSALVLVHGISGDCKKERKGHSRKEFFADRVLELLCAEKGELAEGKPIWQLLLAFLYGGNYGATVSISDSDGISLKGILLPLTINYALLSIVEKISLGLCQSAISTGNGSSEILDRSAPSSSKDKDDRRRRGKMQADVFQNATLTSFREVVFSHDDDSASGADFKELYFGGECNVSKKLRFLRCWMRQIKKSSNCSNIILNELKEYPDVKEEMEERVVTLQEECGSHIFAASADDSYLSGPGNKEVSPFSCREDMEAFLGSIPQKIEEGLHSEDADLGFLAERIVALSIHALYMKFGRNAMKESSSEEAEDASDSKIVAEISHLLLRKPKDLILKYKGVNRVSLSSDRSTAFYITENKIQEHELQILFRMEILRLKIGASIEEKQKMIKEICSLLQFIDINLQGDAFHSEGIVEFAERTIKARYSHCLGDVIHQIYKQMEFDLFDEDEVEASDTLPSSNNDEIKKDEDSDDRIPGIATGLVVVAPSYWHQQEKGVKSQPKIMENVHERQLMKALERRNRDRKLSAFTSWMPDLQRVWALKQPRAKRPTHDQLRKPSTRRKQRVAVNDMVCETPMTGKKCSKVQEDDTGCGINSCRSLSKALFHHEGDSGSGTIS</sequence>
<proteinExistence type="predicted"/>
<name>A0A8K0I3G3_COCNU</name>
<feature type="region of interest" description="Disordered" evidence="1">
    <location>
        <begin position="456"/>
        <end position="481"/>
    </location>
</feature>
<dbReference type="GO" id="GO:0033314">
    <property type="term" value="P:mitotic DNA replication checkpoint signaling"/>
    <property type="evidence" value="ECO:0007669"/>
    <property type="project" value="InterPro"/>
</dbReference>
<dbReference type="PANTHER" id="PTHR21556:SF2">
    <property type="entry name" value="TRESLIN"/>
    <property type="match status" value="1"/>
</dbReference>
<dbReference type="AlphaFoldDB" id="A0A8K0I3G3"/>
<dbReference type="GO" id="GO:0007095">
    <property type="term" value="P:mitotic G2 DNA damage checkpoint signaling"/>
    <property type="evidence" value="ECO:0007669"/>
    <property type="project" value="TreeGrafter"/>
</dbReference>